<proteinExistence type="predicted"/>
<accession>A0A644ZLL0</accession>
<name>A0A644ZLL0_9ZZZZ</name>
<evidence type="ECO:0000313" key="1">
    <source>
        <dbReference type="EMBL" id="MPM41238.1"/>
    </source>
</evidence>
<sequence length="294" mass="32104">MRHGRRGRVGLGGRYRNALAQQRAGHPIGAQVFAQRYPGIVRVRVADQAVPRKHLAHDGLARGRVFALAGFQLRDGAVLQPAAAQCGHDGGGVPGGCANAAFQLGNEALGRGDEAHAQSRGDAFGERVHIDRDLWCEHGQRRRRCFCKKRVGRVFDDQQTVFAGDGDKLLPAREAHYPPQRIVHRGHGIDGAHLAACTQRLERLQIRPVARCGDGLKFQPKRFGEQLEACVGEGIDSHHIARLEQGHGCDGEAVLGAVHKQQLRRIDGEPAREQVCCQCGPVARPAGMWLVMQQ</sequence>
<gene>
    <name evidence="1" type="ORF">SDC9_87888</name>
</gene>
<reference evidence="1" key="1">
    <citation type="submission" date="2019-08" db="EMBL/GenBank/DDBJ databases">
        <authorList>
            <person name="Kucharzyk K."/>
            <person name="Murdoch R.W."/>
            <person name="Higgins S."/>
            <person name="Loffler F."/>
        </authorList>
    </citation>
    <scope>NUCLEOTIDE SEQUENCE</scope>
</reference>
<dbReference type="EMBL" id="VSSQ01009294">
    <property type="protein sequence ID" value="MPM41238.1"/>
    <property type="molecule type" value="Genomic_DNA"/>
</dbReference>
<protein>
    <submittedName>
        <fullName evidence="1">Uncharacterized protein</fullName>
    </submittedName>
</protein>
<organism evidence="1">
    <name type="scientific">bioreactor metagenome</name>
    <dbReference type="NCBI Taxonomy" id="1076179"/>
    <lineage>
        <taxon>unclassified sequences</taxon>
        <taxon>metagenomes</taxon>
        <taxon>ecological metagenomes</taxon>
    </lineage>
</organism>
<comment type="caution">
    <text evidence="1">The sequence shown here is derived from an EMBL/GenBank/DDBJ whole genome shotgun (WGS) entry which is preliminary data.</text>
</comment>
<dbReference type="AlphaFoldDB" id="A0A644ZLL0"/>